<accession>A0ABR8F4D4</accession>
<organism evidence="1 2">
    <name type="scientific">Nostoc linckia FACHB-391</name>
    <dbReference type="NCBI Taxonomy" id="2692906"/>
    <lineage>
        <taxon>Bacteria</taxon>
        <taxon>Bacillati</taxon>
        <taxon>Cyanobacteriota</taxon>
        <taxon>Cyanophyceae</taxon>
        <taxon>Nostocales</taxon>
        <taxon>Nostocaceae</taxon>
        <taxon>Nostoc</taxon>
    </lineage>
</organism>
<proteinExistence type="predicted"/>
<protein>
    <submittedName>
        <fullName evidence="1">Uncharacterized protein</fullName>
    </submittedName>
</protein>
<evidence type="ECO:0000313" key="1">
    <source>
        <dbReference type="EMBL" id="MBD2563710.1"/>
    </source>
</evidence>
<reference evidence="1 2" key="1">
    <citation type="journal article" date="2020" name="ISME J.">
        <title>Comparative genomics reveals insights into cyanobacterial evolution and habitat adaptation.</title>
        <authorList>
            <person name="Chen M.Y."/>
            <person name="Teng W.K."/>
            <person name="Zhao L."/>
            <person name="Hu C.X."/>
            <person name="Zhou Y.K."/>
            <person name="Han B.P."/>
            <person name="Song L.R."/>
            <person name="Shu W.S."/>
        </authorList>
    </citation>
    <scope>NUCLEOTIDE SEQUENCE [LARGE SCALE GENOMIC DNA]</scope>
    <source>
        <strain evidence="1 2">FACHB-391</strain>
    </source>
</reference>
<sequence>MADDLLKSTEIFVAIIHLCNILIINGFSQPEAIAAAILPSIIGIFHI</sequence>
<gene>
    <name evidence="1" type="ORF">H6G95_24485</name>
</gene>
<keyword evidence="2" id="KW-1185">Reference proteome</keyword>
<evidence type="ECO:0000313" key="2">
    <source>
        <dbReference type="Proteomes" id="UP000604661"/>
    </source>
</evidence>
<comment type="caution">
    <text evidence="1">The sequence shown here is derived from an EMBL/GenBank/DDBJ whole genome shotgun (WGS) entry which is preliminary data.</text>
</comment>
<dbReference type="EMBL" id="JACJTE010000034">
    <property type="protein sequence ID" value="MBD2563710.1"/>
    <property type="molecule type" value="Genomic_DNA"/>
</dbReference>
<dbReference type="Proteomes" id="UP000604661">
    <property type="component" value="Unassembled WGS sequence"/>
</dbReference>
<name>A0ABR8F4D4_NOSLI</name>
<dbReference type="RefSeq" id="WP_190894107.1">
    <property type="nucleotide sequence ID" value="NZ_JACJTE010000034.1"/>
</dbReference>